<dbReference type="Proteomes" id="UP000078287">
    <property type="component" value="Unassembled WGS sequence"/>
</dbReference>
<comment type="caution">
    <text evidence="16">The sequence shown here is derived from an EMBL/GenBank/DDBJ whole genome shotgun (WGS) entry which is preliminary data.</text>
</comment>
<dbReference type="InterPro" id="IPR000486">
    <property type="entry name" value="Xdiol_ring_cleave_dOase_1/2"/>
</dbReference>
<dbReference type="CDD" id="cd09014">
    <property type="entry name" value="BphC-JF8_C_like"/>
    <property type="match status" value="1"/>
</dbReference>
<dbReference type="InterPro" id="IPR004360">
    <property type="entry name" value="Glyas_Fos-R_dOase_dom"/>
</dbReference>
<evidence type="ECO:0000256" key="7">
    <source>
        <dbReference type="ARBA" id="ARBA00022737"/>
    </source>
</evidence>
<dbReference type="GO" id="GO:0018577">
    <property type="term" value="F:catechol 2,3-dioxygenase activity"/>
    <property type="evidence" value="ECO:0007669"/>
    <property type="project" value="UniProtKB-EC"/>
</dbReference>
<name>A0A178MET7_9CHLR</name>
<evidence type="ECO:0000313" key="17">
    <source>
        <dbReference type="Proteomes" id="UP000078287"/>
    </source>
</evidence>
<dbReference type="RefSeq" id="WP_066784217.1">
    <property type="nucleotide sequence ID" value="NZ_LWQS01000038.1"/>
</dbReference>
<dbReference type="GO" id="GO:0008198">
    <property type="term" value="F:ferrous iron binding"/>
    <property type="evidence" value="ECO:0007669"/>
    <property type="project" value="InterPro"/>
</dbReference>
<comment type="cofactor">
    <cofactor evidence="2 14">
        <name>Fe(2+)</name>
        <dbReference type="ChEBI" id="CHEBI:29033"/>
    </cofactor>
</comment>
<dbReference type="Pfam" id="PF00903">
    <property type="entry name" value="Glyoxalase"/>
    <property type="match status" value="2"/>
</dbReference>
<dbReference type="CDD" id="cd09013">
    <property type="entry name" value="BphC-JF8_N_like"/>
    <property type="match status" value="1"/>
</dbReference>
<keyword evidence="9 14" id="KW-0223">Dioxygenase</keyword>
<dbReference type="PROSITE" id="PS00082">
    <property type="entry name" value="EXTRADIOL_DIOXYGENAS"/>
    <property type="match status" value="1"/>
</dbReference>
<evidence type="ECO:0000256" key="6">
    <source>
        <dbReference type="ARBA" id="ARBA00022723"/>
    </source>
</evidence>
<dbReference type="InterPro" id="IPR037523">
    <property type="entry name" value="VOC_core"/>
</dbReference>
<dbReference type="OrthoDB" id="317332at2"/>
<dbReference type="EMBL" id="LWQS01000038">
    <property type="protein sequence ID" value="OAN47282.1"/>
    <property type="molecule type" value="Genomic_DNA"/>
</dbReference>
<keyword evidence="7" id="KW-0677">Repeat</keyword>
<dbReference type="InterPro" id="IPR017624">
    <property type="entry name" value="Catechol_2-3_dOase"/>
</dbReference>
<dbReference type="EC" id="1.13.11.2" evidence="4"/>
<evidence type="ECO:0000256" key="2">
    <source>
        <dbReference type="ARBA" id="ARBA00001954"/>
    </source>
</evidence>
<dbReference type="Gene3D" id="3.10.180.10">
    <property type="entry name" value="2,3-Dihydroxybiphenyl 1,2-Dioxygenase, domain 1"/>
    <property type="match status" value="2"/>
</dbReference>
<evidence type="ECO:0000256" key="4">
    <source>
        <dbReference type="ARBA" id="ARBA00013117"/>
    </source>
</evidence>
<evidence type="ECO:0000256" key="11">
    <source>
        <dbReference type="ARBA" id="ARBA00023004"/>
    </source>
</evidence>
<accession>A0A178MET7</accession>
<keyword evidence="10 14" id="KW-0560">Oxidoreductase</keyword>
<evidence type="ECO:0000256" key="10">
    <source>
        <dbReference type="ARBA" id="ARBA00023002"/>
    </source>
</evidence>
<evidence type="ECO:0000259" key="15">
    <source>
        <dbReference type="PROSITE" id="PS51819"/>
    </source>
</evidence>
<keyword evidence="11 14" id="KW-0408">Iron</keyword>
<evidence type="ECO:0000256" key="9">
    <source>
        <dbReference type="ARBA" id="ARBA00022964"/>
    </source>
</evidence>
<keyword evidence="6" id="KW-0479">Metal-binding</keyword>
<evidence type="ECO:0000256" key="12">
    <source>
        <dbReference type="ARBA" id="ARBA00030369"/>
    </source>
</evidence>
<dbReference type="STRING" id="1707952.A6A03_00610"/>
<feature type="domain" description="VOC" evidence="15">
    <location>
        <begin position="152"/>
        <end position="273"/>
    </location>
</feature>
<evidence type="ECO:0000256" key="14">
    <source>
        <dbReference type="RuleBase" id="RU000683"/>
    </source>
</evidence>
<keyword evidence="17" id="KW-1185">Reference proteome</keyword>
<dbReference type="PANTHER" id="PTHR21366">
    <property type="entry name" value="GLYOXALASE FAMILY PROTEIN"/>
    <property type="match status" value="1"/>
</dbReference>
<dbReference type="PANTHER" id="PTHR21366:SF19">
    <property type="entry name" value="METAPYROCATECHASE"/>
    <property type="match status" value="1"/>
</dbReference>
<sequence>MSEPIFDTHQLAHVEILTPKPNETLWFFRDLLGMEVTTQQGQSVYLRAYEDWYHHTLKITEAKEPGLGHVSWRASSPQALERRVKAIEASGLGKGWMDGDLGHGAAYQFTTPDGHPMEILWEVEYFQPAEDQKSPLLNRPQKRPLRGVPVRRLDHVNLLTSDVTVNKNFMMEQLGFRLREHIVLNNGIEAGCWLSVSPLVHEVALMRDGKGARGRLHHVCYWYGYPQNLNDLADVFREQGIYIEAGPGKHGISQAMFMYVYEPGGNRVELFGDPGYLIFDPAWKPITWTEETLAAGIVWFGGNLPGEFFLYGTPVVHEHEPAMAAG</sequence>
<keyword evidence="8 14" id="KW-0058">Aromatic hydrocarbons catabolism</keyword>
<evidence type="ECO:0000256" key="3">
    <source>
        <dbReference type="ARBA" id="ARBA00008784"/>
    </source>
</evidence>
<dbReference type="NCBIfam" id="TIGR03211">
    <property type="entry name" value="catechol_2_3"/>
    <property type="match status" value="1"/>
</dbReference>
<dbReference type="SUPFAM" id="SSF54593">
    <property type="entry name" value="Glyoxalase/Bleomycin resistance protein/Dihydroxybiphenyl dioxygenase"/>
    <property type="match status" value="1"/>
</dbReference>
<protein>
    <recommendedName>
        <fullName evidence="5">Metapyrocatechase</fullName>
        <ecNumber evidence="4">1.13.11.2</ecNumber>
    </recommendedName>
    <alternativeName>
        <fullName evidence="13">CatO2ase</fullName>
    </alternativeName>
    <alternativeName>
        <fullName evidence="12">Catechol 2,3-dioxygenase</fullName>
    </alternativeName>
</protein>
<comment type="catalytic activity">
    <reaction evidence="1">
        <text>catechol + O2 = (2Z,4E)-2-hydroxy-6-oxohexa-2,4-dienoate + H(+)</text>
        <dbReference type="Rhea" id="RHEA:17337"/>
        <dbReference type="ChEBI" id="CHEBI:15378"/>
        <dbReference type="ChEBI" id="CHEBI:15379"/>
        <dbReference type="ChEBI" id="CHEBI:18135"/>
        <dbReference type="ChEBI" id="CHEBI:71198"/>
        <dbReference type="EC" id="1.13.11.2"/>
    </reaction>
</comment>
<evidence type="ECO:0000256" key="8">
    <source>
        <dbReference type="ARBA" id="ARBA00022797"/>
    </source>
</evidence>
<evidence type="ECO:0000313" key="16">
    <source>
        <dbReference type="EMBL" id="OAN47282.1"/>
    </source>
</evidence>
<reference evidence="16 17" key="1">
    <citation type="submission" date="2016-04" db="EMBL/GenBank/DDBJ databases">
        <title>Chloroflexus islandicus sp. nov., a thermophilic filamentous anoxygenic phototrophic bacterium from geyser Strokkur (Iceland).</title>
        <authorList>
            <person name="Gaisin V.A."/>
            <person name="Kalashnikov A.M."/>
            <person name="Sukhacheva M.V."/>
            <person name="Grouzdev D.S."/>
            <person name="Ivanov T.M."/>
            <person name="Kuznetsov B."/>
            <person name="Gorlenko V.M."/>
        </authorList>
    </citation>
    <scope>NUCLEOTIDE SEQUENCE [LARGE SCALE GENOMIC DNA]</scope>
    <source>
        <strain evidence="17">isl-2</strain>
    </source>
</reference>
<proteinExistence type="inferred from homology"/>
<dbReference type="InterPro" id="IPR029068">
    <property type="entry name" value="Glyas_Bleomycin-R_OHBP_Dase"/>
</dbReference>
<evidence type="ECO:0000256" key="13">
    <source>
        <dbReference type="ARBA" id="ARBA00031146"/>
    </source>
</evidence>
<gene>
    <name evidence="16" type="ORF">A6A03_00610</name>
</gene>
<dbReference type="PROSITE" id="PS51819">
    <property type="entry name" value="VOC"/>
    <property type="match status" value="2"/>
</dbReference>
<feature type="domain" description="VOC" evidence="15">
    <location>
        <begin position="10"/>
        <end position="122"/>
    </location>
</feature>
<organism evidence="16 17">
    <name type="scientific">Chloroflexus islandicus</name>
    <dbReference type="NCBI Taxonomy" id="1707952"/>
    <lineage>
        <taxon>Bacteria</taxon>
        <taxon>Bacillati</taxon>
        <taxon>Chloroflexota</taxon>
        <taxon>Chloroflexia</taxon>
        <taxon>Chloroflexales</taxon>
        <taxon>Chloroflexineae</taxon>
        <taxon>Chloroflexaceae</taxon>
        <taxon>Chloroflexus</taxon>
    </lineage>
</organism>
<dbReference type="InterPro" id="IPR050383">
    <property type="entry name" value="GlyoxalaseI/FosfomycinResist"/>
</dbReference>
<comment type="similarity">
    <text evidence="3 14">Belongs to the extradiol ring-cleavage dioxygenase family.</text>
</comment>
<evidence type="ECO:0000256" key="1">
    <source>
        <dbReference type="ARBA" id="ARBA00000163"/>
    </source>
</evidence>
<dbReference type="AlphaFoldDB" id="A0A178MET7"/>
<evidence type="ECO:0000256" key="5">
    <source>
        <dbReference type="ARBA" id="ARBA00022190"/>
    </source>
</evidence>